<evidence type="ECO:0000313" key="2">
    <source>
        <dbReference type="EMBL" id="KAF2090669.1"/>
    </source>
</evidence>
<feature type="compositionally biased region" description="Basic and acidic residues" evidence="1">
    <location>
        <begin position="122"/>
        <end position="131"/>
    </location>
</feature>
<accession>A0A9P4M296</accession>
<evidence type="ECO:0000256" key="1">
    <source>
        <dbReference type="SAM" id="MobiDB-lite"/>
    </source>
</evidence>
<feature type="region of interest" description="Disordered" evidence="1">
    <location>
        <begin position="354"/>
        <end position="381"/>
    </location>
</feature>
<dbReference type="AlphaFoldDB" id="A0A9P4M296"/>
<feature type="region of interest" description="Disordered" evidence="1">
    <location>
        <begin position="263"/>
        <end position="288"/>
    </location>
</feature>
<protein>
    <submittedName>
        <fullName evidence="2">Uncharacterized protein</fullName>
    </submittedName>
</protein>
<proteinExistence type="predicted"/>
<feature type="region of interest" description="Disordered" evidence="1">
    <location>
        <begin position="319"/>
        <end position="339"/>
    </location>
</feature>
<gene>
    <name evidence="2" type="ORF">K490DRAFT_61992</name>
</gene>
<feature type="compositionally biased region" description="Basic and acidic residues" evidence="1">
    <location>
        <begin position="18"/>
        <end position="29"/>
    </location>
</feature>
<name>A0A9P4M296_9PEZI</name>
<reference evidence="2" key="1">
    <citation type="journal article" date="2020" name="Stud. Mycol.">
        <title>101 Dothideomycetes genomes: a test case for predicting lifestyles and emergence of pathogens.</title>
        <authorList>
            <person name="Haridas S."/>
            <person name="Albert R."/>
            <person name="Binder M."/>
            <person name="Bloem J."/>
            <person name="Labutti K."/>
            <person name="Salamov A."/>
            <person name="Andreopoulos B."/>
            <person name="Baker S."/>
            <person name="Barry K."/>
            <person name="Bills G."/>
            <person name="Bluhm B."/>
            <person name="Cannon C."/>
            <person name="Castanera R."/>
            <person name="Culley D."/>
            <person name="Daum C."/>
            <person name="Ezra D."/>
            <person name="Gonzalez J."/>
            <person name="Henrissat B."/>
            <person name="Kuo A."/>
            <person name="Liang C."/>
            <person name="Lipzen A."/>
            <person name="Lutzoni F."/>
            <person name="Magnuson J."/>
            <person name="Mondo S."/>
            <person name="Nolan M."/>
            <person name="Ohm R."/>
            <person name="Pangilinan J."/>
            <person name="Park H.-J."/>
            <person name="Ramirez L."/>
            <person name="Alfaro M."/>
            <person name="Sun H."/>
            <person name="Tritt A."/>
            <person name="Yoshinaga Y."/>
            <person name="Zwiers L.-H."/>
            <person name="Turgeon B."/>
            <person name="Goodwin S."/>
            <person name="Spatafora J."/>
            <person name="Crous P."/>
            <person name="Grigoriev I."/>
        </authorList>
    </citation>
    <scope>NUCLEOTIDE SEQUENCE</scope>
    <source>
        <strain evidence="2">CBS 121410</strain>
    </source>
</reference>
<feature type="region of interest" description="Disordered" evidence="1">
    <location>
        <begin position="46"/>
        <end position="131"/>
    </location>
</feature>
<organism evidence="2 3">
    <name type="scientific">Saccharata proteae CBS 121410</name>
    <dbReference type="NCBI Taxonomy" id="1314787"/>
    <lineage>
        <taxon>Eukaryota</taxon>
        <taxon>Fungi</taxon>
        <taxon>Dikarya</taxon>
        <taxon>Ascomycota</taxon>
        <taxon>Pezizomycotina</taxon>
        <taxon>Dothideomycetes</taxon>
        <taxon>Dothideomycetes incertae sedis</taxon>
        <taxon>Botryosphaeriales</taxon>
        <taxon>Saccharataceae</taxon>
        <taxon>Saccharata</taxon>
    </lineage>
</organism>
<feature type="region of interest" description="Disordered" evidence="1">
    <location>
        <begin position="1"/>
        <end position="29"/>
    </location>
</feature>
<dbReference type="EMBL" id="ML978712">
    <property type="protein sequence ID" value="KAF2090669.1"/>
    <property type="molecule type" value="Genomic_DNA"/>
</dbReference>
<comment type="caution">
    <text evidence="2">The sequence shown here is derived from an EMBL/GenBank/DDBJ whole genome shotgun (WGS) entry which is preliminary data.</text>
</comment>
<sequence>MLPARDDKAPTSVGAAEAKFRLPESRGKAEVTPAIREGIAVGTIDSVERPASDSKESNAVGLAGKEEGSAPLSRIEEIAPTAELTTAGSDAREPARLASTSELRSERTLPGKDVTAGTIEPPDPRASKAEVKLPTAELKADSSVGFASIEKSAVGSAKRDEIPPMSDARLAPARELKAGSMLRGSDVIAGAIEAPEPSKSRAEVKLPTAELRRERSVGFASMDESAVGFANSELIPPISDARLAPARELKAGSMLRGSDVITGAIEAPEPSKSRAEVKLPTAEPNRERSVGFASIDESAVGFANSELIPPKSEESDAIALGSREAAKDPKAAVSVGREAESARDVGRAAVRLASPEGPMLSKREIPKPQCLLGEKQKAREM</sequence>
<feature type="compositionally biased region" description="Basic and acidic residues" evidence="1">
    <location>
        <begin position="46"/>
        <end position="56"/>
    </location>
</feature>
<evidence type="ECO:0000313" key="3">
    <source>
        <dbReference type="Proteomes" id="UP000799776"/>
    </source>
</evidence>
<dbReference type="Proteomes" id="UP000799776">
    <property type="component" value="Unassembled WGS sequence"/>
</dbReference>
<keyword evidence="3" id="KW-1185">Reference proteome</keyword>